<reference evidence="3" key="1">
    <citation type="journal article" date="2023" name="Int. J. Syst. Evol. Microbiol.">
        <title>Claveliimonas bilis gen. nov., sp. nov., deoxycholic acid-producing bacteria isolated from human faeces, and reclassification of Sellimonas monacensis Zenner et al. 2021 as Claveliimonas monacensis comb. nov.</title>
        <authorList>
            <person name="Hisatomi A."/>
            <person name="Kastawa N.W.E.P.G."/>
            <person name="Song I."/>
            <person name="Ohkuma M."/>
            <person name="Fukiya S."/>
            <person name="Sakamoto M."/>
        </authorList>
    </citation>
    <scope>NUCLEOTIDE SEQUENCE [LARGE SCALE GENOMIC DNA]</scope>
    <source>
        <strain evidence="3">12BBH14</strain>
    </source>
</reference>
<dbReference type="InterPro" id="IPR002711">
    <property type="entry name" value="HNH"/>
</dbReference>
<dbReference type="Pfam" id="PF03796">
    <property type="entry name" value="DnaB_C"/>
    <property type="match status" value="1"/>
</dbReference>
<dbReference type="EMBL" id="AP027742">
    <property type="protein sequence ID" value="BDZ76867.1"/>
    <property type="molecule type" value="Genomic_DNA"/>
</dbReference>
<proteinExistence type="predicted"/>
<accession>A0ABM8I3Z4</accession>
<dbReference type="Gene3D" id="3.40.50.300">
    <property type="entry name" value="P-loop containing nucleotide triphosphate hydrolases"/>
    <property type="match status" value="1"/>
</dbReference>
<evidence type="ECO:0000313" key="2">
    <source>
        <dbReference type="EMBL" id="BDZ76867.1"/>
    </source>
</evidence>
<organism evidence="2 3">
    <name type="scientific">Claveliimonas bilis</name>
    <dbReference type="NCBI Taxonomy" id="3028070"/>
    <lineage>
        <taxon>Bacteria</taxon>
        <taxon>Bacillati</taxon>
        <taxon>Bacillota</taxon>
        <taxon>Clostridia</taxon>
        <taxon>Lachnospirales</taxon>
        <taxon>Lachnospiraceae</taxon>
        <taxon>Claveliimonas</taxon>
    </lineage>
</organism>
<sequence length="361" mass="41019">MGFPTSVADDVLVRCGRHCCLCGKYVGQKIELHHIKQVADGGEDTADNCIPLCFDCHAEVKAYNPHHPKGRKFTEKELKGHRDKCYERYSLKNNDSSALNSEKPKSIFPPPENTSLIRWGYPEQDKLCPVFPGNIVLVAGCTGTKKSTYLHHVVNQNIISGHRVVYCCMKDKPFDVSIEIISENAHVNVEYIKRGMVTEEDWEKLTSSQVASNSENLALIPYNEISESNKILDIVENSGAEIVVIDDFNGIMLDDADSVERFLYKLKNIAAQSQTVVFVIYNLSIPKQRIDMRPMLRDFPSDSYYRLFDIIQLLYKPDLFFYDEDDKERLEIIIVKGALKVPYTIKLLVPDKITGVFSLAE</sequence>
<feature type="domain" description="HNH nuclease" evidence="1">
    <location>
        <begin position="7"/>
        <end position="58"/>
    </location>
</feature>
<name>A0ABM8I3Z4_9FIRM</name>
<dbReference type="InterPro" id="IPR007694">
    <property type="entry name" value="DNA_helicase_DnaB-like_C"/>
</dbReference>
<protein>
    <recommendedName>
        <fullName evidence="1">HNH nuclease domain-containing protein</fullName>
    </recommendedName>
</protein>
<dbReference type="SUPFAM" id="SSF52540">
    <property type="entry name" value="P-loop containing nucleoside triphosphate hydrolases"/>
    <property type="match status" value="1"/>
</dbReference>
<dbReference type="Gene3D" id="1.10.30.50">
    <property type="match status" value="1"/>
</dbReference>
<dbReference type="RefSeq" id="WP_316266471.1">
    <property type="nucleotide sequence ID" value="NZ_AP027742.1"/>
</dbReference>
<dbReference type="Pfam" id="PF01844">
    <property type="entry name" value="HNH"/>
    <property type="match status" value="1"/>
</dbReference>
<dbReference type="CDD" id="cd00085">
    <property type="entry name" value="HNHc"/>
    <property type="match status" value="1"/>
</dbReference>
<dbReference type="InterPro" id="IPR003615">
    <property type="entry name" value="HNH_nuc"/>
</dbReference>
<evidence type="ECO:0000259" key="1">
    <source>
        <dbReference type="SMART" id="SM00507"/>
    </source>
</evidence>
<dbReference type="InterPro" id="IPR027417">
    <property type="entry name" value="P-loop_NTPase"/>
</dbReference>
<keyword evidence="3" id="KW-1185">Reference proteome</keyword>
<evidence type="ECO:0000313" key="3">
    <source>
        <dbReference type="Proteomes" id="UP001305815"/>
    </source>
</evidence>
<dbReference type="Proteomes" id="UP001305815">
    <property type="component" value="Chromosome"/>
</dbReference>
<gene>
    <name evidence="2" type="ORF">Lac1_10500</name>
</gene>
<dbReference type="SMART" id="SM00507">
    <property type="entry name" value="HNHc"/>
    <property type="match status" value="1"/>
</dbReference>